<dbReference type="PROSITE" id="PS50979">
    <property type="entry name" value="BC"/>
    <property type="match status" value="1"/>
</dbReference>
<dbReference type="AlphaFoldDB" id="A0A174DAM9"/>
<dbReference type="SUPFAM" id="SSF52440">
    <property type="entry name" value="PreATP-grasp domain"/>
    <property type="match status" value="1"/>
</dbReference>
<keyword evidence="9" id="KW-0460">Magnesium</keyword>
<gene>
    <name evidence="16" type="primary">accC</name>
    <name evidence="16" type="ORF">ERS852406_01494</name>
</gene>
<proteinExistence type="predicted"/>
<accession>A0A174DAM9</accession>
<dbReference type="UniPathway" id="UPA00655">
    <property type="reaction ID" value="UER00711"/>
</dbReference>
<dbReference type="InterPro" id="IPR005482">
    <property type="entry name" value="Biotin_COase_C"/>
</dbReference>
<evidence type="ECO:0000256" key="10">
    <source>
        <dbReference type="ARBA" id="ARBA00023267"/>
    </source>
</evidence>
<dbReference type="GO" id="GO:0005524">
    <property type="term" value="F:ATP binding"/>
    <property type="evidence" value="ECO:0007669"/>
    <property type="project" value="UniProtKB-UniRule"/>
</dbReference>
<keyword evidence="10 13" id="KW-0092">Biotin</keyword>
<comment type="catalytic activity">
    <reaction evidence="11 13">
        <text>N(6)-biotinyl-L-lysyl-[protein] + hydrogencarbonate + ATP = N(6)-carboxybiotinyl-L-lysyl-[protein] + ADP + phosphate + H(+)</text>
        <dbReference type="Rhea" id="RHEA:13501"/>
        <dbReference type="Rhea" id="RHEA-COMP:10505"/>
        <dbReference type="Rhea" id="RHEA-COMP:10506"/>
        <dbReference type="ChEBI" id="CHEBI:15378"/>
        <dbReference type="ChEBI" id="CHEBI:17544"/>
        <dbReference type="ChEBI" id="CHEBI:30616"/>
        <dbReference type="ChEBI" id="CHEBI:43474"/>
        <dbReference type="ChEBI" id="CHEBI:83144"/>
        <dbReference type="ChEBI" id="CHEBI:83145"/>
        <dbReference type="ChEBI" id="CHEBI:456216"/>
        <dbReference type="EC" id="6.3.4.14"/>
    </reaction>
</comment>
<dbReference type="Gene3D" id="3.30.470.20">
    <property type="entry name" value="ATP-grasp fold, B domain"/>
    <property type="match status" value="1"/>
</dbReference>
<dbReference type="SUPFAM" id="SSF51246">
    <property type="entry name" value="Rudiment single hybrid motif"/>
    <property type="match status" value="1"/>
</dbReference>
<evidence type="ECO:0000256" key="3">
    <source>
        <dbReference type="ARBA" id="ARBA00011750"/>
    </source>
</evidence>
<evidence type="ECO:0000256" key="7">
    <source>
        <dbReference type="ARBA" id="ARBA00022741"/>
    </source>
</evidence>
<dbReference type="NCBIfam" id="NF004085">
    <property type="entry name" value="PRK05586.1"/>
    <property type="match status" value="1"/>
</dbReference>
<dbReference type="FunFam" id="3.40.50.20:FF:000010">
    <property type="entry name" value="Propionyl-CoA carboxylase subunit alpha"/>
    <property type="match status" value="1"/>
</dbReference>
<evidence type="ECO:0000256" key="9">
    <source>
        <dbReference type="ARBA" id="ARBA00022842"/>
    </source>
</evidence>
<dbReference type="InterPro" id="IPR011054">
    <property type="entry name" value="Rudment_hybrid_motif"/>
</dbReference>
<dbReference type="SUPFAM" id="SSF56059">
    <property type="entry name" value="Glutathione synthetase ATP-binding domain-like"/>
    <property type="match status" value="1"/>
</dbReference>
<evidence type="ECO:0000256" key="4">
    <source>
        <dbReference type="ARBA" id="ARBA00013263"/>
    </source>
</evidence>
<comment type="subunit">
    <text evidence="3 13">Acetyl-CoA carboxylase is a heterohexamer of biotin carboxyl carrier protein, biotin carboxylase and the two subunits of carboxyl transferase in a 2:2 complex.</text>
</comment>
<keyword evidence="7 12" id="KW-0547">Nucleotide-binding</keyword>
<evidence type="ECO:0000256" key="2">
    <source>
        <dbReference type="ARBA" id="ARBA00004956"/>
    </source>
</evidence>
<dbReference type="NCBIfam" id="TIGR00514">
    <property type="entry name" value="accC"/>
    <property type="match status" value="1"/>
</dbReference>
<dbReference type="InterPro" id="IPR016185">
    <property type="entry name" value="PreATP-grasp_dom_sf"/>
</dbReference>
<dbReference type="EC" id="6.3.4.14" evidence="4 13"/>
<dbReference type="EMBL" id="CYYV01000006">
    <property type="protein sequence ID" value="CUO21098.1"/>
    <property type="molecule type" value="Genomic_DNA"/>
</dbReference>
<dbReference type="GO" id="GO:0046872">
    <property type="term" value="F:metal ion binding"/>
    <property type="evidence" value="ECO:0007669"/>
    <property type="project" value="UniProtKB-KW"/>
</dbReference>
<dbReference type="GO" id="GO:0006633">
    <property type="term" value="P:fatty acid biosynthetic process"/>
    <property type="evidence" value="ECO:0007669"/>
    <property type="project" value="UniProtKB-KW"/>
</dbReference>
<comment type="pathway">
    <text evidence="2 13">Lipid metabolism; malonyl-CoA biosynthesis; malonyl-CoA from acetyl-CoA: step 1/1.</text>
</comment>
<dbReference type="PANTHER" id="PTHR48095:SF2">
    <property type="entry name" value="BIOTIN CARBOXYLASE, CHLOROPLASTIC"/>
    <property type="match status" value="1"/>
</dbReference>
<keyword evidence="13" id="KW-0443">Lipid metabolism</keyword>
<dbReference type="FunFam" id="3.30.1490.20:FF:000003">
    <property type="entry name" value="acetyl-CoA carboxylase isoform X1"/>
    <property type="match status" value="1"/>
</dbReference>
<evidence type="ECO:0000256" key="8">
    <source>
        <dbReference type="ARBA" id="ARBA00022840"/>
    </source>
</evidence>
<evidence type="ECO:0000256" key="11">
    <source>
        <dbReference type="ARBA" id="ARBA00048600"/>
    </source>
</evidence>
<dbReference type="GO" id="GO:0004075">
    <property type="term" value="F:biotin carboxylase activity"/>
    <property type="evidence" value="ECO:0007669"/>
    <property type="project" value="UniProtKB-EC"/>
</dbReference>
<dbReference type="FunFam" id="3.30.470.20:FF:000028">
    <property type="entry name" value="Methylcrotonoyl-CoA carboxylase subunit alpha, mitochondrial"/>
    <property type="match status" value="1"/>
</dbReference>
<dbReference type="InterPro" id="IPR005481">
    <property type="entry name" value="BC-like_N"/>
</dbReference>
<comment type="function">
    <text evidence="1 13">This protein is a component of the acetyl coenzyme A carboxylase complex; first, biotin carboxylase catalyzes the carboxylation of the carrier protein and then the transcarboxylase transfers the carboxyl group to form malonyl-CoA.</text>
</comment>
<evidence type="ECO:0000259" key="15">
    <source>
        <dbReference type="PROSITE" id="PS50979"/>
    </source>
</evidence>
<dbReference type="PROSITE" id="PS00867">
    <property type="entry name" value="CPSASE_2"/>
    <property type="match status" value="1"/>
</dbReference>
<evidence type="ECO:0000259" key="14">
    <source>
        <dbReference type="PROSITE" id="PS50975"/>
    </source>
</evidence>
<dbReference type="InterPro" id="IPR011764">
    <property type="entry name" value="Biotin_carboxylation_dom"/>
</dbReference>
<keyword evidence="6" id="KW-0479">Metal-binding</keyword>
<keyword evidence="5 13" id="KW-0436">Ligase</keyword>
<reference evidence="16 17" key="1">
    <citation type="submission" date="2015-09" db="EMBL/GenBank/DDBJ databases">
        <authorList>
            <consortium name="Pathogen Informatics"/>
        </authorList>
    </citation>
    <scope>NUCLEOTIDE SEQUENCE [LARGE SCALE GENOMIC DNA]</scope>
    <source>
        <strain evidence="16 17">2789STDY5608849</strain>
    </source>
</reference>
<dbReference type="Pfam" id="PF00289">
    <property type="entry name" value="Biotin_carb_N"/>
    <property type="match status" value="1"/>
</dbReference>
<feature type="domain" description="ATP-grasp" evidence="14">
    <location>
        <begin position="120"/>
        <end position="317"/>
    </location>
</feature>
<dbReference type="PROSITE" id="PS00866">
    <property type="entry name" value="CPSASE_1"/>
    <property type="match status" value="1"/>
</dbReference>
<evidence type="ECO:0000256" key="12">
    <source>
        <dbReference type="PROSITE-ProRule" id="PRU00409"/>
    </source>
</evidence>
<dbReference type="Proteomes" id="UP000095706">
    <property type="component" value="Unassembled WGS sequence"/>
</dbReference>
<dbReference type="Pfam" id="PF02786">
    <property type="entry name" value="CPSase_L_D2"/>
    <property type="match status" value="1"/>
</dbReference>
<dbReference type="NCBIfam" id="NF006367">
    <property type="entry name" value="PRK08591.1"/>
    <property type="match status" value="1"/>
</dbReference>
<dbReference type="InterPro" id="IPR011761">
    <property type="entry name" value="ATP-grasp"/>
</dbReference>
<evidence type="ECO:0000313" key="17">
    <source>
        <dbReference type="Proteomes" id="UP000095706"/>
    </source>
</evidence>
<dbReference type="PANTHER" id="PTHR48095">
    <property type="entry name" value="PYRUVATE CARBOXYLASE SUBUNIT A"/>
    <property type="match status" value="1"/>
</dbReference>
<dbReference type="InterPro" id="IPR051602">
    <property type="entry name" value="ACC_Biotin_Carboxylase"/>
</dbReference>
<feature type="domain" description="Biotin carboxylation" evidence="15">
    <location>
        <begin position="1"/>
        <end position="446"/>
    </location>
</feature>
<keyword evidence="13" id="KW-0444">Lipid biosynthesis</keyword>
<keyword evidence="8 12" id="KW-0067">ATP-binding</keyword>
<name>A0A174DAM9_9FIRM</name>
<dbReference type="GO" id="GO:2001295">
    <property type="term" value="P:malonyl-CoA biosynthetic process"/>
    <property type="evidence" value="ECO:0007669"/>
    <property type="project" value="UniProtKB-UniPathway"/>
</dbReference>
<protein>
    <recommendedName>
        <fullName evidence="4 13">Biotin carboxylase</fullName>
        <ecNumber evidence="4 13">6.3.4.14</ecNumber>
    </recommendedName>
    <alternativeName>
        <fullName evidence="13">Acetyl-coenzyme A carboxylase biotin carboxylase subunit A</fullName>
    </alternativeName>
</protein>
<dbReference type="PROSITE" id="PS50975">
    <property type="entry name" value="ATP_GRASP"/>
    <property type="match status" value="1"/>
</dbReference>
<evidence type="ECO:0000256" key="6">
    <source>
        <dbReference type="ARBA" id="ARBA00022723"/>
    </source>
</evidence>
<organism evidence="16 17">
    <name type="scientific">Fusicatenibacter saccharivorans</name>
    <dbReference type="NCBI Taxonomy" id="1150298"/>
    <lineage>
        <taxon>Bacteria</taxon>
        <taxon>Bacillati</taxon>
        <taxon>Bacillota</taxon>
        <taxon>Clostridia</taxon>
        <taxon>Lachnospirales</taxon>
        <taxon>Lachnospiraceae</taxon>
        <taxon>Fusicatenibacter</taxon>
    </lineage>
</organism>
<evidence type="ECO:0000256" key="5">
    <source>
        <dbReference type="ARBA" id="ARBA00022598"/>
    </source>
</evidence>
<sequence>MIRKVLIANRGEIAVRIIRACREMGILTVAVYSEADREALHAQLADEAVCIGPAPSKDSYLNMERILSAALVTGADAVHPGFGFLSENSTFARRCQECHITWIGPSPEVMDRLGNKSEARNTMQAAGVPVIPGTKEPVFDWETGLSEADRIGFPVMIKAALGGGGKGMRMAETRGEFQSAFQTAQKEAKSSFADETMYVERLIRHPRHVEFQIMADSFGNVIHLGERDCSIQRNHQKMIEESPCVAIDDTLRERMGSAAVRAAKAAHYVNAGTIEFLLEPDGNFYFMEMNTRIQVEHPVTEWVTGMDLIQEQLRVASGMPLSVTQGEVRLSGHAIECRINAENPAKNFRPCPGKITEMHLPGGFGVRVDTAAYDGYVIPAFYDSMLAKLIVHGRTREEAIARMRSALGEVVIEGVDTNVDYLYSILNEEEYLAGRADIEFVERLTEKL</sequence>
<dbReference type="Pfam" id="PF02785">
    <property type="entry name" value="Biotin_carb_C"/>
    <property type="match status" value="1"/>
</dbReference>
<dbReference type="InterPro" id="IPR004549">
    <property type="entry name" value="Acetyl_CoA_COase_biotin_COase"/>
</dbReference>
<evidence type="ECO:0000256" key="13">
    <source>
        <dbReference type="RuleBase" id="RU365063"/>
    </source>
</evidence>
<keyword evidence="13" id="KW-0275">Fatty acid biosynthesis</keyword>
<evidence type="ECO:0000256" key="1">
    <source>
        <dbReference type="ARBA" id="ARBA00003761"/>
    </source>
</evidence>
<dbReference type="RefSeq" id="WP_055227398.1">
    <property type="nucleotide sequence ID" value="NZ_CYYV01000006.1"/>
</dbReference>
<dbReference type="SMART" id="SM00878">
    <property type="entry name" value="Biotin_carb_C"/>
    <property type="match status" value="1"/>
</dbReference>
<dbReference type="InterPro" id="IPR005479">
    <property type="entry name" value="CPAse_ATP-bd"/>
</dbReference>
<evidence type="ECO:0000313" key="16">
    <source>
        <dbReference type="EMBL" id="CUO21098.1"/>
    </source>
</evidence>
<keyword evidence="13" id="KW-0276">Fatty acid metabolism</keyword>